<dbReference type="OrthoDB" id="18412at2759"/>
<comment type="subcellular location">
    <subcellularLocation>
        <location evidence="2">Cytoplasm</location>
    </subcellularLocation>
    <subcellularLocation>
        <location evidence="1">Nucleus</location>
    </subcellularLocation>
</comment>
<evidence type="ECO:0000259" key="12">
    <source>
        <dbReference type="PROSITE" id="PS51083"/>
    </source>
</evidence>
<dbReference type="PROSITE" id="PS00028">
    <property type="entry name" value="ZINC_FINGER_C2H2_1"/>
    <property type="match status" value="1"/>
</dbReference>
<dbReference type="GO" id="GO:0005737">
    <property type="term" value="C:cytoplasm"/>
    <property type="evidence" value="ECO:0007669"/>
    <property type="project" value="UniProtKB-SubCell"/>
</dbReference>
<reference evidence="14" key="1">
    <citation type="submission" date="2025-08" db="UniProtKB">
        <authorList>
            <consortium name="RefSeq"/>
        </authorList>
    </citation>
    <scope>IDENTIFICATION</scope>
</reference>
<sequence>MDGELESRTQAIRQETMQPLKKDSAVCMVCLEKPKYRCPSCIGPYCSVTCFQEHREHCHPETQREKKIRPTITAVKSVGKKDDDDSIADFLNSDEEEDRLSLQKLKNLEDSAALRSLLLNPHLRQMMVSLDQGDNKAKLMRACMQEPLFVEFADCCLSIVEPSQNEHS</sequence>
<dbReference type="InterPro" id="IPR013087">
    <property type="entry name" value="Znf_C2H2_type"/>
</dbReference>
<dbReference type="GO" id="GO:0000463">
    <property type="term" value="P:maturation of LSU-rRNA from tricistronic rRNA transcript (SSU-rRNA, 5.8S rRNA, LSU-rRNA)"/>
    <property type="evidence" value="ECO:0007669"/>
    <property type="project" value="TreeGrafter"/>
</dbReference>
<dbReference type="GO" id="GO:0008270">
    <property type="term" value="F:zinc ion binding"/>
    <property type="evidence" value="ECO:0007669"/>
    <property type="project" value="UniProtKB-UniRule"/>
</dbReference>
<evidence type="ECO:0000256" key="5">
    <source>
        <dbReference type="ARBA" id="ARBA00022553"/>
    </source>
</evidence>
<dbReference type="eggNOG" id="KOG2857">
    <property type="taxonomic scope" value="Eukaryota"/>
</dbReference>
<evidence type="ECO:0000313" key="14">
    <source>
        <dbReference type="RefSeq" id="XP_007517058.2"/>
    </source>
</evidence>
<keyword evidence="7 11" id="KW-0863">Zinc-finger</keyword>
<evidence type="ECO:0000256" key="9">
    <source>
        <dbReference type="ARBA" id="ARBA00023242"/>
    </source>
</evidence>
<dbReference type="PROSITE" id="PS51083">
    <property type="entry name" value="ZF_HIT"/>
    <property type="match status" value="1"/>
</dbReference>
<protein>
    <recommendedName>
        <fullName evidence="3">Zinc finger HIT domain-containing protein 3</fullName>
    </recommendedName>
</protein>
<dbReference type="Proteomes" id="UP001652624">
    <property type="component" value="Chromosome 12"/>
</dbReference>
<dbReference type="GO" id="GO:0070761">
    <property type="term" value="C:pre-snoRNP complex"/>
    <property type="evidence" value="ECO:0007669"/>
    <property type="project" value="TreeGrafter"/>
</dbReference>
<dbReference type="Pfam" id="PF04438">
    <property type="entry name" value="zf-HIT"/>
    <property type="match status" value="1"/>
</dbReference>
<dbReference type="GeneID" id="103108130"/>
<name>A0A1S2ZC19_ERIEU</name>
<keyword evidence="5" id="KW-0597">Phosphoprotein</keyword>
<keyword evidence="9" id="KW-0539">Nucleus</keyword>
<dbReference type="FunCoup" id="A0A1S2ZC19">
    <property type="interactions" value="2455"/>
</dbReference>
<accession>A0A1S2ZC19</accession>
<keyword evidence="4" id="KW-0963">Cytoplasm</keyword>
<evidence type="ECO:0000256" key="2">
    <source>
        <dbReference type="ARBA" id="ARBA00004496"/>
    </source>
</evidence>
<dbReference type="GO" id="GO:0048254">
    <property type="term" value="P:snoRNA localization"/>
    <property type="evidence" value="ECO:0007669"/>
    <property type="project" value="TreeGrafter"/>
</dbReference>
<dbReference type="CDD" id="cd23024">
    <property type="entry name" value="zf-HIT_ZNHIT2-3"/>
    <property type="match status" value="1"/>
</dbReference>
<evidence type="ECO:0000256" key="7">
    <source>
        <dbReference type="ARBA" id="ARBA00022771"/>
    </source>
</evidence>
<dbReference type="InParanoid" id="A0A1S2ZC19"/>
<evidence type="ECO:0000256" key="8">
    <source>
        <dbReference type="ARBA" id="ARBA00022833"/>
    </source>
</evidence>
<dbReference type="SUPFAM" id="SSF144232">
    <property type="entry name" value="HIT/MYND zinc finger-like"/>
    <property type="match status" value="1"/>
</dbReference>
<evidence type="ECO:0000256" key="1">
    <source>
        <dbReference type="ARBA" id="ARBA00004123"/>
    </source>
</evidence>
<comment type="subunit">
    <text evidence="10">Thyroid receptor interacting proteins (TRIPs) specifically interact with the ligand binding domain of the thyroid receptor (TR). Requires the presence of thyroid hormone for its interaction. Interacts with NUFIP1. Interacts (via HIT-type zinc finger) with the RUVBL1/RUVBL2 complex in the presence of ADP.</text>
</comment>
<proteinExistence type="predicted"/>
<dbReference type="CTD" id="9326"/>
<organism evidence="13 14">
    <name type="scientific">Erinaceus europaeus</name>
    <name type="common">Western European hedgehog</name>
    <dbReference type="NCBI Taxonomy" id="9365"/>
    <lineage>
        <taxon>Eukaryota</taxon>
        <taxon>Metazoa</taxon>
        <taxon>Chordata</taxon>
        <taxon>Craniata</taxon>
        <taxon>Vertebrata</taxon>
        <taxon>Euteleostomi</taxon>
        <taxon>Mammalia</taxon>
        <taxon>Eutheria</taxon>
        <taxon>Laurasiatheria</taxon>
        <taxon>Eulipotyphla</taxon>
        <taxon>Erinaceidae</taxon>
        <taxon>Erinaceinae</taxon>
        <taxon>Erinaceus</taxon>
    </lineage>
</organism>
<evidence type="ECO:0000256" key="11">
    <source>
        <dbReference type="PROSITE-ProRule" id="PRU00453"/>
    </source>
</evidence>
<dbReference type="Gene3D" id="3.30.60.190">
    <property type="match status" value="1"/>
</dbReference>
<dbReference type="GO" id="GO:0000492">
    <property type="term" value="P:box C/D snoRNP assembly"/>
    <property type="evidence" value="ECO:0007669"/>
    <property type="project" value="TreeGrafter"/>
</dbReference>
<dbReference type="PANTHER" id="PTHR13483">
    <property type="entry name" value="BOX C_D SNORNA PROTEIN 1-RELATED"/>
    <property type="match status" value="1"/>
</dbReference>
<dbReference type="InterPro" id="IPR048371">
    <property type="entry name" value="ZNHIT3_C"/>
</dbReference>
<dbReference type="PANTHER" id="PTHR13483:SF11">
    <property type="entry name" value="ZINC FINGER HIT DOMAIN-CONTAINING PROTEIN 3"/>
    <property type="match status" value="1"/>
</dbReference>
<dbReference type="GO" id="GO:0005634">
    <property type="term" value="C:nucleus"/>
    <property type="evidence" value="ECO:0007669"/>
    <property type="project" value="UniProtKB-SubCell"/>
</dbReference>
<dbReference type="RefSeq" id="XP_007517058.2">
    <property type="nucleotide sequence ID" value="XM_007516996.3"/>
</dbReference>
<feature type="domain" description="HIT-type" evidence="12">
    <location>
        <begin position="27"/>
        <end position="58"/>
    </location>
</feature>
<dbReference type="Pfam" id="PF21373">
    <property type="entry name" value="ZNHIT3_C"/>
    <property type="match status" value="1"/>
</dbReference>
<keyword evidence="8" id="KW-0862">Zinc</keyword>
<evidence type="ECO:0000256" key="6">
    <source>
        <dbReference type="ARBA" id="ARBA00022723"/>
    </source>
</evidence>
<evidence type="ECO:0000256" key="3">
    <source>
        <dbReference type="ARBA" id="ARBA00021568"/>
    </source>
</evidence>
<evidence type="ECO:0000313" key="13">
    <source>
        <dbReference type="Proteomes" id="UP001652624"/>
    </source>
</evidence>
<dbReference type="AlphaFoldDB" id="A0A1S2ZC19"/>
<evidence type="ECO:0000256" key="10">
    <source>
        <dbReference type="ARBA" id="ARBA00046946"/>
    </source>
</evidence>
<dbReference type="STRING" id="9365.ENSEEUP00000010704"/>
<gene>
    <name evidence="14" type="primary">ZNHIT3</name>
</gene>
<keyword evidence="13" id="KW-1185">Reference proteome</keyword>
<evidence type="ECO:0000256" key="4">
    <source>
        <dbReference type="ARBA" id="ARBA00022490"/>
    </source>
</evidence>
<dbReference type="InterPro" id="IPR007529">
    <property type="entry name" value="Znf_HIT"/>
</dbReference>
<dbReference type="InterPro" id="IPR051639">
    <property type="entry name" value="BCD1"/>
</dbReference>
<keyword evidence="6" id="KW-0479">Metal-binding</keyword>